<dbReference type="Proteomes" id="UP000046393">
    <property type="component" value="Unplaced"/>
</dbReference>
<evidence type="ECO:0000313" key="2">
    <source>
        <dbReference type="Proteomes" id="UP000046393"/>
    </source>
</evidence>
<organism evidence="2 3">
    <name type="scientific">Syphacia muris</name>
    <dbReference type="NCBI Taxonomy" id="451379"/>
    <lineage>
        <taxon>Eukaryota</taxon>
        <taxon>Metazoa</taxon>
        <taxon>Ecdysozoa</taxon>
        <taxon>Nematoda</taxon>
        <taxon>Chromadorea</taxon>
        <taxon>Rhabditida</taxon>
        <taxon>Spirurina</taxon>
        <taxon>Oxyuridomorpha</taxon>
        <taxon>Oxyuroidea</taxon>
        <taxon>Oxyuridae</taxon>
        <taxon>Syphacia</taxon>
    </lineage>
</organism>
<accession>A0A0N5ADU0</accession>
<dbReference type="InterPro" id="IPR036375">
    <property type="entry name" value="Hemopexin-like_dom_sf"/>
</dbReference>
<evidence type="ECO:0000256" key="1">
    <source>
        <dbReference type="SAM" id="SignalP"/>
    </source>
</evidence>
<name>A0A0N5ADU0_9BILA</name>
<dbReference type="Gene3D" id="2.110.10.10">
    <property type="entry name" value="Hemopexin-like domain"/>
    <property type="match status" value="1"/>
</dbReference>
<keyword evidence="1" id="KW-0732">Signal</keyword>
<dbReference type="AlphaFoldDB" id="A0A0N5ADU0"/>
<proteinExistence type="predicted"/>
<reference evidence="3" key="1">
    <citation type="submission" date="2017-02" db="UniProtKB">
        <authorList>
            <consortium name="WormBaseParasite"/>
        </authorList>
    </citation>
    <scope>IDENTIFICATION</scope>
</reference>
<dbReference type="WBParaSite" id="SMUV_0000236101-mRNA-1">
    <property type="protein sequence ID" value="SMUV_0000236101-mRNA-1"/>
    <property type="gene ID" value="SMUV_0000236101"/>
</dbReference>
<feature type="signal peptide" evidence="1">
    <location>
        <begin position="1"/>
        <end position="24"/>
    </location>
</feature>
<protein>
    <submittedName>
        <fullName evidence="3">Pept_C1 domain-containing protein</fullName>
    </submittedName>
</protein>
<evidence type="ECO:0000313" key="3">
    <source>
        <dbReference type="WBParaSite" id="SMUV_0000236101-mRNA-1"/>
    </source>
</evidence>
<feature type="chain" id="PRO_5005893183" evidence="1">
    <location>
        <begin position="25"/>
        <end position="163"/>
    </location>
</feature>
<sequence>MWMSTANFCFPLLIAILLASQVKPQTFQRQWYKRHPYLSLTRPITKRHGPQLNNPRWIKRHCVGRRPLPISGIANCSAKIDAITKAPNNCIYAFASSMVYEICVENGLPHRAVYDISQLFPRGPNAVTAAVTNVKSGITILINHRVVYRYIWVNNNLPFCVSS</sequence>
<dbReference type="SUPFAM" id="SSF50923">
    <property type="entry name" value="Hemopexin-like domain"/>
    <property type="match status" value="1"/>
</dbReference>
<keyword evidence="2" id="KW-1185">Reference proteome</keyword>